<evidence type="ECO:0000256" key="1">
    <source>
        <dbReference type="SAM" id="SignalP"/>
    </source>
</evidence>
<keyword evidence="1" id="KW-0732">Signal</keyword>
<feature type="signal peptide" evidence="1">
    <location>
        <begin position="1"/>
        <end position="20"/>
    </location>
</feature>
<dbReference type="InterPro" id="IPR019405">
    <property type="entry name" value="Lactonase_7-beta_prop"/>
</dbReference>
<dbReference type="InterPro" id="IPR011048">
    <property type="entry name" value="Haem_d1_sf"/>
</dbReference>
<keyword evidence="3" id="KW-1185">Reference proteome</keyword>
<dbReference type="SUPFAM" id="SSF51004">
    <property type="entry name" value="C-terminal (heme d1) domain of cytochrome cd1-nitrite reductase"/>
    <property type="match status" value="1"/>
</dbReference>
<feature type="chain" id="PRO_5008360609" evidence="1">
    <location>
        <begin position="21"/>
        <end position="730"/>
    </location>
</feature>
<dbReference type="InterPro" id="IPR015943">
    <property type="entry name" value="WD40/YVTN_repeat-like_dom_sf"/>
</dbReference>
<proteinExistence type="predicted"/>
<dbReference type="Gene3D" id="2.130.10.10">
    <property type="entry name" value="YVTN repeat-like/Quinoprotein amine dehydrogenase"/>
    <property type="match status" value="1"/>
</dbReference>
<name>A0A1A7R7W0_9GAMM</name>
<comment type="caution">
    <text evidence="2">The sequence shown here is derived from an EMBL/GenBank/DDBJ whole genome shotgun (WGS) entry which is preliminary data.</text>
</comment>
<protein>
    <submittedName>
        <fullName evidence="2">Uncharacterized protein</fullName>
    </submittedName>
</protein>
<reference evidence="3" key="1">
    <citation type="submission" date="2016-06" db="EMBL/GenBank/DDBJ databases">
        <authorList>
            <person name="Radolfova-Krizova L."/>
            <person name="Nemec A."/>
        </authorList>
    </citation>
    <scope>NUCLEOTIDE SEQUENCE [LARGE SCALE GENOMIC DNA]</scope>
    <source>
        <strain evidence="3">ANC 4275</strain>
    </source>
</reference>
<dbReference type="RefSeq" id="WP_067767373.1">
    <property type="nucleotide sequence ID" value="NZ_LZDS01000029.1"/>
</dbReference>
<gene>
    <name evidence="2" type="ORF">A9J31_10045</name>
</gene>
<evidence type="ECO:0000313" key="3">
    <source>
        <dbReference type="Proteomes" id="UP000185753"/>
    </source>
</evidence>
<dbReference type="EMBL" id="LZDS01000029">
    <property type="protein sequence ID" value="OBX27559.1"/>
    <property type="molecule type" value="Genomic_DNA"/>
</dbReference>
<evidence type="ECO:0000313" key="2">
    <source>
        <dbReference type="EMBL" id="OBX27559.1"/>
    </source>
</evidence>
<dbReference type="PROSITE" id="PS51257">
    <property type="entry name" value="PROKAR_LIPOPROTEIN"/>
    <property type="match status" value="1"/>
</dbReference>
<dbReference type="Pfam" id="PF10282">
    <property type="entry name" value="Lactonase"/>
    <property type="match status" value="1"/>
</dbReference>
<dbReference type="OrthoDB" id="6708205at2"/>
<accession>A0A1A7R7W0</accession>
<sequence length="730" mass="80921">MSIKLKVLTVSISLLLVACGGGGSGTSENVNSLEDKPVVDAGEGLTKVNEFRVLDVGAELTAQDFSLETWNPSAMALDGDILYISNSQTSSQILRYDLKQKRALSAIDPTLLTGLAKTWDGIVDISLHAGRLYVASYGSNRIDVIDIATGQPQFVMALGTGVWWGDALNYALVHSNAVTADDRFVYVPDIQGRINVWQQSDVRAENHLKANKFARLSLPSCARNCNARMQSMGDYLYTSLPNGTTYVHNLKSLKQGDTDVAPILTESTLSTVMNQAADGQVYVSRNNGVIESYLAKSFNTKQILPTNLVDQFSNYRVKGNDSTQNLAKASDLVVHESTLLHLANQKITLLPMRSLQQNRSNQTAQATELKQAQAIQQSRMLQDGESWEVLTNKDERHVFMDKILSAQLNGASLDIQSYSAVPVKDVQLHAKLKNSDQWVVLAHIDEIQAFSKTRLALKLDDQSRFSLVNGQGSIQLSGLSQTEQIPAGLFDFKFHSDTDLHVQKLNQIKAKWKIFFGTYNQENDPASSWRRINALYAREWVMMMTNLAYMLSTPEFEHLWFNHKKVMGHEFFGNAGLVEGENGIFKAEDYTRVYQQILNRSEINLGITAMGGGLGGGSVLGVDTWIFYGHYRHSGYGIIAHEFGHGFGSHSSAWSNSAYGFQPMMAWLHFYFQRQAGSIPYMDPDVNKFHLASPDQLYAGVTSNIVNAVPGKTPINTIDQYFAANPLAKK</sequence>
<dbReference type="AlphaFoldDB" id="A0A1A7R7W0"/>
<dbReference type="Proteomes" id="UP000185753">
    <property type="component" value="Unassembled WGS sequence"/>
</dbReference>
<organism evidence="2 3">
    <name type="scientific">Acinetobacter gandensis</name>
    <dbReference type="NCBI Taxonomy" id="1443941"/>
    <lineage>
        <taxon>Bacteria</taxon>
        <taxon>Pseudomonadati</taxon>
        <taxon>Pseudomonadota</taxon>
        <taxon>Gammaproteobacteria</taxon>
        <taxon>Moraxellales</taxon>
        <taxon>Moraxellaceae</taxon>
        <taxon>Acinetobacter</taxon>
    </lineage>
</organism>